<dbReference type="PANTHER" id="PTHR46268:SF6">
    <property type="entry name" value="UNIVERSAL STRESS PROTEIN UP12"/>
    <property type="match status" value="1"/>
</dbReference>
<dbReference type="AlphaFoldDB" id="A0A846QZS5"/>
<evidence type="ECO:0000256" key="1">
    <source>
        <dbReference type="ARBA" id="ARBA00008791"/>
    </source>
</evidence>
<evidence type="ECO:0000313" key="4">
    <source>
        <dbReference type="Proteomes" id="UP000590442"/>
    </source>
</evidence>
<dbReference type="PANTHER" id="PTHR46268">
    <property type="entry name" value="STRESS RESPONSE PROTEIN NHAX"/>
    <property type="match status" value="1"/>
</dbReference>
<protein>
    <submittedName>
        <fullName evidence="3">Nucleotide-binding universal stress UspA family protein</fullName>
    </submittedName>
</protein>
<comment type="similarity">
    <text evidence="1">Belongs to the universal stress protein A family.</text>
</comment>
<gene>
    <name evidence="3" type="ORF">GGR42_002663</name>
</gene>
<evidence type="ECO:0000313" key="3">
    <source>
        <dbReference type="EMBL" id="NJB72172.1"/>
    </source>
</evidence>
<accession>A0A846QZS5</accession>
<feature type="domain" description="UspA" evidence="2">
    <location>
        <begin position="1"/>
        <end position="144"/>
    </location>
</feature>
<organism evidence="3 4">
    <name type="scientific">Saonia flava</name>
    <dbReference type="NCBI Taxonomy" id="523696"/>
    <lineage>
        <taxon>Bacteria</taxon>
        <taxon>Pseudomonadati</taxon>
        <taxon>Bacteroidota</taxon>
        <taxon>Flavobacteriia</taxon>
        <taxon>Flavobacteriales</taxon>
        <taxon>Flavobacteriaceae</taxon>
        <taxon>Saonia</taxon>
    </lineage>
</organism>
<dbReference type="Pfam" id="PF00582">
    <property type="entry name" value="Usp"/>
    <property type="match status" value="1"/>
</dbReference>
<dbReference type="InterPro" id="IPR006015">
    <property type="entry name" value="Universal_stress_UspA"/>
</dbReference>
<sequence length="282" mass="32172">MKHILLPTDFSPNAWNAIFTALKLYANISCKFYLLHTYEPKTKNLVGQRSSTRSGIIYDSMDKESKGELEEVLGYINENHSNPNHSFEVISIQNDLARTIKDFVHEKDLDMIVMGTKGATGAKKIFMGSNTVKVIKTVDNCPIIAIPDSFNFQSLKTIVLPSDYTYFFDKNSFSELIELVKLWQSKILIFHVAQEFNLTEEQEVNKKILKERLKDLNYSFHKVTLKSTVTKEIINYSKENNADMVVLVHSKHTFMEKLNQEPVISKIGFTSTAPLLVLPGIN</sequence>
<dbReference type="InterPro" id="IPR006016">
    <property type="entry name" value="UspA"/>
</dbReference>
<comment type="caution">
    <text evidence="3">The sequence shown here is derived from an EMBL/GenBank/DDBJ whole genome shotgun (WGS) entry which is preliminary data.</text>
</comment>
<dbReference type="InterPro" id="IPR014729">
    <property type="entry name" value="Rossmann-like_a/b/a_fold"/>
</dbReference>
<evidence type="ECO:0000259" key="2">
    <source>
        <dbReference type="Pfam" id="PF00582"/>
    </source>
</evidence>
<dbReference type="RefSeq" id="WP_167964922.1">
    <property type="nucleotide sequence ID" value="NZ_JAATJJ010000002.1"/>
</dbReference>
<name>A0A846QZS5_9FLAO</name>
<dbReference type="PRINTS" id="PR01438">
    <property type="entry name" value="UNVRSLSTRESS"/>
</dbReference>
<dbReference type="EMBL" id="JAATJJ010000002">
    <property type="protein sequence ID" value="NJB72172.1"/>
    <property type="molecule type" value="Genomic_DNA"/>
</dbReference>
<dbReference type="Proteomes" id="UP000590442">
    <property type="component" value="Unassembled WGS sequence"/>
</dbReference>
<keyword evidence="4" id="KW-1185">Reference proteome</keyword>
<reference evidence="3 4" key="1">
    <citation type="submission" date="2020-03" db="EMBL/GenBank/DDBJ databases">
        <title>Genomic Encyclopedia of Type Strains, Phase IV (KMG-IV): sequencing the most valuable type-strain genomes for metagenomic binning, comparative biology and taxonomic classification.</title>
        <authorList>
            <person name="Goeker M."/>
        </authorList>
    </citation>
    <scope>NUCLEOTIDE SEQUENCE [LARGE SCALE GENOMIC DNA]</scope>
    <source>
        <strain evidence="3 4">DSM 29762</strain>
    </source>
</reference>
<dbReference type="CDD" id="cd00293">
    <property type="entry name" value="USP-like"/>
    <property type="match status" value="2"/>
</dbReference>
<dbReference type="Gene3D" id="3.40.50.620">
    <property type="entry name" value="HUPs"/>
    <property type="match status" value="2"/>
</dbReference>
<dbReference type="SUPFAM" id="SSF52402">
    <property type="entry name" value="Adenine nucleotide alpha hydrolases-like"/>
    <property type="match status" value="2"/>
</dbReference>
<proteinExistence type="inferred from homology"/>